<dbReference type="GO" id="GO:0005783">
    <property type="term" value="C:endoplasmic reticulum"/>
    <property type="evidence" value="ECO:0007669"/>
    <property type="project" value="TreeGrafter"/>
</dbReference>
<organism evidence="3 4">
    <name type="scientific">Venturia inaequalis</name>
    <name type="common">Apple scab fungus</name>
    <dbReference type="NCBI Taxonomy" id="5025"/>
    <lineage>
        <taxon>Eukaryota</taxon>
        <taxon>Fungi</taxon>
        <taxon>Dikarya</taxon>
        <taxon>Ascomycota</taxon>
        <taxon>Pezizomycotina</taxon>
        <taxon>Dothideomycetes</taxon>
        <taxon>Pleosporomycetidae</taxon>
        <taxon>Venturiales</taxon>
        <taxon>Venturiaceae</taxon>
        <taxon>Venturia</taxon>
    </lineage>
</organism>
<dbReference type="GO" id="GO:0006506">
    <property type="term" value="P:GPI anchor biosynthetic process"/>
    <property type="evidence" value="ECO:0007669"/>
    <property type="project" value="InterPro"/>
</dbReference>
<evidence type="ECO:0000256" key="1">
    <source>
        <dbReference type="ARBA" id="ARBA00023136"/>
    </source>
</evidence>
<dbReference type="PANTHER" id="PTHR13315">
    <property type="entry name" value="METALLO PHOSPHOESTERASE RELATED"/>
    <property type="match status" value="1"/>
</dbReference>
<keyword evidence="2" id="KW-0812">Transmembrane</keyword>
<evidence type="ECO:0000256" key="2">
    <source>
        <dbReference type="SAM" id="Phobius"/>
    </source>
</evidence>
<dbReference type="PANTHER" id="PTHR13315:SF1">
    <property type="entry name" value="PROTEIN TED1"/>
    <property type="match status" value="1"/>
</dbReference>
<comment type="caution">
    <text evidence="3">The sequence shown here is derived from an EMBL/GenBank/DDBJ whole genome shotgun (WGS) entry which is preliminary data.</text>
</comment>
<dbReference type="GO" id="GO:0016020">
    <property type="term" value="C:membrane"/>
    <property type="evidence" value="ECO:0007669"/>
    <property type="project" value="GOC"/>
</dbReference>
<protein>
    <recommendedName>
        <fullName evidence="5">Calcineurin-like phosphoesterase domain-containing protein</fullName>
    </recommendedName>
</protein>
<feature type="transmembrane region" description="Helical" evidence="2">
    <location>
        <begin position="861"/>
        <end position="885"/>
    </location>
</feature>
<evidence type="ECO:0000313" key="3">
    <source>
        <dbReference type="EMBL" id="KAE9973503.1"/>
    </source>
</evidence>
<evidence type="ECO:0000313" key="4">
    <source>
        <dbReference type="Proteomes" id="UP000433883"/>
    </source>
</evidence>
<dbReference type="AlphaFoldDB" id="A0A8H3UQQ1"/>
<dbReference type="EMBL" id="WNWQ01000231">
    <property type="protein sequence ID" value="KAE9973503.1"/>
    <property type="molecule type" value="Genomic_DNA"/>
</dbReference>
<dbReference type="CDD" id="cd00065">
    <property type="entry name" value="FYVE_like_SF"/>
    <property type="match status" value="1"/>
</dbReference>
<sequence length="941" mass="105572">MVDGNTNSSSIVISLAGHLDLNSLHDLSRTCRQFRANLLQCRKQLIARSLRCSKEDEDRSSTLADRLREARLAWRTNGGSSYAGRITSGKVGKCARDFVAECRKCGTVVCRNCTAKPPPSLETALKSRHRRLCRTCIKAPLSQHTSPRTLQHNECAAFSPTSSPSSSPARLHRFPTPTAVPVHAQVEVEETFTASAFQRDSCKCPDIFWLCQDCGRGLRPADLDYSRGWTWRKSYSTYLGGLGTGIGEGSEGVQCGRDGACLAAKIVEKEVDCDADALRAMEEEAEKIASQGTGRNWQGTSFEIQEIDGIGGVVKKKIKRLIPVGANVIENEDERDGSRAYLDREVRGEVRSWCSWPDVSMPFYPLLLRLSSALVPLTIALTTYLYFYPFFHNCYFPIPPESTHHVFDNCTFDDHVLANHYANRQAAPFRLLALGDPQLEGDTSLPSAPKYHFPGLKQLGQWLRSGRPFLVLDGLQSGLHDVVNDIWRGLEYTRKQIDLFGNDYYLAHQYRALHWHTAPTHVTVLGDLLGSQWIGDEEFESRSIRFWHRVFKGASLVPKGLLKEYAAPTFVRAEWQTGDDESKYYREKTVEVLGASPGWANRIINVVGNHDIGYAGDIDENRISRFEKQFGPVNGDIHFTLPLQQCNLSHPPLFPPVLRLIVLNTMNLDSPAFEAKLQQRTYKFINSLIDTSSPVGDDTTATILLTHIPLHKEQGTCVDSPLFTYFPHDEGGGIKEQNMISKDMSKQAILHGVFGKNLDPFAPAGGMGRAGIILTGHDHEGCDVYHYGFKNNTEWYASKWDGKEAKEARADGDVPGIREVTVRSMMGEFGGHAGLISAWFDLEKGKWEIEVGGCDLGVQHWWWAVHVTDFIAVIIWIVTAITWFVEVKMDPQFLQKMKKWIKEKIEEEQERMGGRVRGMMDMKMDMGGYNPGVRRKPHGSL</sequence>
<accession>A0A8H3UQQ1</accession>
<keyword evidence="2" id="KW-1133">Transmembrane helix</keyword>
<dbReference type="Proteomes" id="UP000433883">
    <property type="component" value="Unassembled WGS sequence"/>
</dbReference>
<proteinExistence type="predicted"/>
<dbReference type="InterPro" id="IPR029052">
    <property type="entry name" value="Metallo-depent_PP-like"/>
</dbReference>
<dbReference type="SUPFAM" id="SSF56300">
    <property type="entry name" value="Metallo-dependent phosphatases"/>
    <property type="match status" value="1"/>
</dbReference>
<reference evidence="3 4" key="1">
    <citation type="submission" date="2019-11" db="EMBL/GenBank/DDBJ databases">
        <title>Venturia inaequalis Genome Resource.</title>
        <authorList>
            <person name="Lichtner F.J."/>
        </authorList>
    </citation>
    <scope>NUCLEOTIDE SEQUENCE [LARGE SCALE GENOMIC DNA]</scope>
    <source>
        <strain evidence="3">Bline_iso_100314</strain>
    </source>
</reference>
<keyword evidence="1 2" id="KW-0472">Membrane</keyword>
<gene>
    <name evidence="3" type="ORF">BLS_003565</name>
</gene>
<dbReference type="InterPro" id="IPR033308">
    <property type="entry name" value="PGAP5/Cdc1/Ted1"/>
</dbReference>
<evidence type="ECO:0008006" key="5">
    <source>
        <dbReference type="Google" id="ProtNLM"/>
    </source>
</evidence>
<name>A0A8H3UQQ1_VENIN</name>